<proteinExistence type="predicted"/>
<sequence>MSRNKRAKPRSTTFVAREARTPRLPPEPILQPAATRPPTLSYVTEILIQRHKVRESCEAEQLFQRGKYQECARKCLEILEGEAAEAIEARAHFYLSTLLVGSRSAVERAFHARMAVEAWEVVIERTGVSRFPVDEARRQLGIVRRHCEETVAYAGDEAELVAEGGGVEGLSSCLM</sequence>
<evidence type="ECO:0000313" key="2">
    <source>
        <dbReference type="Proteomes" id="UP000310066"/>
    </source>
</evidence>
<accession>A0A4U0UQ54</accession>
<gene>
    <name evidence="1" type="ORF">B0A54_10529</name>
</gene>
<name>A0A4U0UQ54_9PEZI</name>
<dbReference type="EMBL" id="NAJP01000048">
    <property type="protein sequence ID" value="TKA37927.1"/>
    <property type="molecule type" value="Genomic_DNA"/>
</dbReference>
<dbReference type="AlphaFoldDB" id="A0A4U0UQ54"/>
<reference evidence="1 2" key="1">
    <citation type="submission" date="2017-03" db="EMBL/GenBank/DDBJ databases">
        <title>Genomes of endolithic fungi from Antarctica.</title>
        <authorList>
            <person name="Coleine C."/>
            <person name="Masonjones S."/>
            <person name="Stajich J.E."/>
        </authorList>
    </citation>
    <scope>NUCLEOTIDE SEQUENCE [LARGE SCALE GENOMIC DNA]</scope>
    <source>
        <strain evidence="1 2">CCFEE 5311</strain>
    </source>
</reference>
<comment type="caution">
    <text evidence="1">The sequence shown here is derived from an EMBL/GenBank/DDBJ whole genome shotgun (WGS) entry which is preliminary data.</text>
</comment>
<protein>
    <submittedName>
        <fullName evidence="1">Uncharacterized protein</fullName>
    </submittedName>
</protein>
<organism evidence="1 2">
    <name type="scientific">Friedmanniomyces endolithicus</name>
    <dbReference type="NCBI Taxonomy" id="329885"/>
    <lineage>
        <taxon>Eukaryota</taxon>
        <taxon>Fungi</taxon>
        <taxon>Dikarya</taxon>
        <taxon>Ascomycota</taxon>
        <taxon>Pezizomycotina</taxon>
        <taxon>Dothideomycetes</taxon>
        <taxon>Dothideomycetidae</taxon>
        <taxon>Mycosphaerellales</taxon>
        <taxon>Teratosphaeriaceae</taxon>
        <taxon>Friedmanniomyces</taxon>
    </lineage>
</organism>
<evidence type="ECO:0000313" key="1">
    <source>
        <dbReference type="EMBL" id="TKA37927.1"/>
    </source>
</evidence>
<dbReference type="Proteomes" id="UP000310066">
    <property type="component" value="Unassembled WGS sequence"/>
</dbReference>